<keyword evidence="1" id="KW-0813">Transport</keyword>
<dbReference type="Pfam" id="PF00005">
    <property type="entry name" value="ABC_tran"/>
    <property type="match status" value="2"/>
</dbReference>
<dbReference type="GO" id="GO:0016887">
    <property type="term" value="F:ATP hydrolysis activity"/>
    <property type="evidence" value="ECO:0007669"/>
    <property type="project" value="InterPro"/>
</dbReference>
<dbReference type="InterPro" id="IPR003439">
    <property type="entry name" value="ABC_transporter-like_ATP-bd"/>
</dbReference>
<name>A0A6L7GPD2_9ACTN</name>
<keyword evidence="4 6" id="KW-0067">ATP-binding</keyword>
<evidence type="ECO:0000313" key="6">
    <source>
        <dbReference type="EMBL" id="MXP21784.1"/>
    </source>
</evidence>
<dbReference type="CDD" id="cd03215">
    <property type="entry name" value="ABC_Carb_Monos_II"/>
    <property type="match status" value="1"/>
</dbReference>
<accession>A0A6L7GPD2</accession>
<dbReference type="InterPro" id="IPR017871">
    <property type="entry name" value="ABC_transporter-like_CS"/>
</dbReference>
<dbReference type="GO" id="GO:0005524">
    <property type="term" value="F:ATP binding"/>
    <property type="evidence" value="ECO:0007669"/>
    <property type="project" value="UniProtKB-KW"/>
</dbReference>
<dbReference type="PANTHER" id="PTHR43790:SF9">
    <property type="entry name" value="GALACTOFURANOSE TRANSPORTER ATP-BINDING PROTEIN YTFR"/>
    <property type="match status" value="1"/>
</dbReference>
<dbReference type="RefSeq" id="WP_160901932.1">
    <property type="nucleotide sequence ID" value="NZ_CP102850.1"/>
</dbReference>
<reference evidence="6 7" key="1">
    <citation type="submission" date="2019-11" db="EMBL/GenBank/DDBJ databases">
        <title>Gordonia sp. nov., a novel actinobacterium isolated from mangrove soil in Hainan.</title>
        <authorList>
            <person name="Huang X."/>
            <person name="Xie Y."/>
            <person name="Chu X."/>
            <person name="Xiao K."/>
        </authorList>
    </citation>
    <scope>NUCLEOTIDE SEQUENCE [LARGE SCALE GENOMIC DNA]</scope>
    <source>
        <strain evidence="6 7">HNM0687</strain>
    </source>
</reference>
<keyword evidence="7" id="KW-1185">Reference proteome</keyword>
<feature type="domain" description="ABC transporter" evidence="5">
    <location>
        <begin position="271"/>
        <end position="515"/>
    </location>
</feature>
<dbReference type="PANTHER" id="PTHR43790">
    <property type="entry name" value="CARBOHYDRATE TRANSPORT ATP-BINDING PROTEIN MG119-RELATED"/>
    <property type="match status" value="1"/>
</dbReference>
<protein>
    <submittedName>
        <fullName evidence="6">ATP-binding cassette domain-containing protein</fullName>
    </submittedName>
</protein>
<comment type="caution">
    <text evidence="6">The sequence shown here is derived from an EMBL/GenBank/DDBJ whole genome shotgun (WGS) entry which is preliminary data.</text>
</comment>
<dbReference type="Gene3D" id="3.40.50.300">
    <property type="entry name" value="P-loop containing nucleotide triphosphate hydrolases"/>
    <property type="match status" value="2"/>
</dbReference>
<dbReference type="PROSITE" id="PS50893">
    <property type="entry name" value="ABC_TRANSPORTER_2"/>
    <property type="match status" value="2"/>
</dbReference>
<keyword evidence="3" id="KW-0547">Nucleotide-binding</keyword>
<dbReference type="CDD" id="cd03216">
    <property type="entry name" value="ABC_Carb_Monos_I"/>
    <property type="match status" value="1"/>
</dbReference>
<evidence type="ECO:0000313" key="7">
    <source>
        <dbReference type="Proteomes" id="UP000475545"/>
    </source>
</evidence>
<sequence length="520" mass="55050">MSIPSSPNPTAPALVDAADLTKRYGAVQALRGVRLTVRSGEVHGLCGHNGAGKSTLVKMLVGLEHPDSGDLLVGGEAVTMHGVQAAQRHGIAMLDQELSLVPELTVAENIFLGNVEESRIVRRADRSRRARELLDTVGLHDMPTSRLIADTSLGERQLIEVARLLGRNAKVLILDEPTATLTDAEIEHVFAAVRSVVAQGAGVIFVSHRLDEVLDICDRVTVLRDGQTVAEQTVDTLTKNDLVTLMLGDLPPETSSEAPGFGTADDPLAGVEPGTGLSIKSLTVGTRVRGVDLEVPAGMIVGVAGQLGAGASEILSAISGLEPEVSGSVSVTDTRVQLANPLSSRTAGVHYVSNDRKATGLFISSTIESNLVATRLKAISSAGVLRMSRFRRSARELAELVGIDIRRLALPVGSLSGGNQQKVLVGRCLERPDLKVLLLDEPTRGVDVGGRAEIHRLIRHAAAQGVAVLFASTELDEVLDLADVVVTLYSGQVVAIRRRADTTLTEVFSDMTHRTTTEVA</sequence>
<dbReference type="PROSITE" id="PS00211">
    <property type="entry name" value="ABC_TRANSPORTER_1"/>
    <property type="match status" value="1"/>
</dbReference>
<dbReference type="EMBL" id="WMBR01000002">
    <property type="protein sequence ID" value="MXP21784.1"/>
    <property type="molecule type" value="Genomic_DNA"/>
</dbReference>
<keyword evidence="2" id="KW-0677">Repeat</keyword>
<dbReference type="SUPFAM" id="SSF52540">
    <property type="entry name" value="P-loop containing nucleoside triphosphate hydrolases"/>
    <property type="match status" value="2"/>
</dbReference>
<dbReference type="AlphaFoldDB" id="A0A6L7GPD2"/>
<evidence type="ECO:0000256" key="3">
    <source>
        <dbReference type="ARBA" id="ARBA00022741"/>
    </source>
</evidence>
<dbReference type="InterPro" id="IPR050107">
    <property type="entry name" value="ABC_carbohydrate_import_ATPase"/>
</dbReference>
<feature type="domain" description="ABC transporter" evidence="5">
    <location>
        <begin position="15"/>
        <end position="250"/>
    </location>
</feature>
<evidence type="ECO:0000256" key="2">
    <source>
        <dbReference type="ARBA" id="ARBA00022737"/>
    </source>
</evidence>
<evidence type="ECO:0000259" key="5">
    <source>
        <dbReference type="PROSITE" id="PS50893"/>
    </source>
</evidence>
<dbReference type="InterPro" id="IPR027417">
    <property type="entry name" value="P-loop_NTPase"/>
</dbReference>
<organism evidence="6 7">
    <name type="scientific">Gordonia mangrovi</name>
    <dbReference type="NCBI Taxonomy" id="2665643"/>
    <lineage>
        <taxon>Bacteria</taxon>
        <taxon>Bacillati</taxon>
        <taxon>Actinomycetota</taxon>
        <taxon>Actinomycetes</taxon>
        <taxon>Mycobacteriales</taxon>
        <taxon>Gordoniaceae</taxon>
        <taxon>Gordonia</taxon>
    </lineage>
</organism>
<proteinExistence type="predicted"/>
<evidence type="ECO:0000256" key="1">
    <source>
        <dbReference type="ARBA" id="ARBA00022448"/>
    </source>
</evidence>
<dbReference type="InterPro" id="IPR003593">
    <property type="entry name" value="AAA+_ATPase"/>
</dbReference>
<evidence type="ECO:0000256" key="4">
    <source>
        <dbReference type="ARBA" id="ARBA00022840"/>
    </source>
</evidence>
<dbReference type="Proteomes" id="UP000475545">
    <property type="component" value="Unassembled WGS sequence"/>
</dbReference>
<dbReference type="SMART" id="SM00382">
    <property type="entry name" value="AAA"/>
    <property type="match status" value="2"/>
</dbReference>
<gene>
    <name evidence="6" type="ORF">GIY30_10530</name>
</gene>